<evidence type="ECO:0000313" key="5">
    <source>
        <dbReference type="Proteomes" id="UP000813018"/>
    </source>
</evidence>
<keyword evidence="5" id="KW-1185">Reference proteome</keyword>
<comment type="caution">
    <text evidence="4">The sequence shown here is derived from an EMBL/GenBank/DDBJ whole genome shotgun (WGS) entry which is preliminary data.</text>
</comment>
<dbReference type="SMART" id="SM00701">
    <property type="entry name" value="PGRP"/>
    <property type="match status" value="1"/>
</dbReference>
<reference evidence="4 5" key="1">
    <citation type="journal article" date="2016" name="Int. J. Syst. Evol. Microbiol.">
        <title>Pontibacter aydingkolensis sp. nov., isolated from soil of a salt lake.</title>
        <authorList>
            <person name="Osman G."/>
            <person name="Zhang T."/>
            <person name="Lou K."/>
            <person name="Gao Y."/>
            <person name="Chang W."/>
            <person name="Lin Q."/>
            <person name="Yang H.M."/>
            <person name="Huo X.D."/>
            <person name="Wang N."/>
        </authorList>
    </citation>
    <scope>NUCLEOTIDE SEQUENCE [LARGE SCALE GENOMIC DNA]</scope>
    <source>
        <strain evidence="4 5">KACC 19255</strain>
    </source>
</reference>
<evidence type="ECO:0000259" key="3">
    <source>
        <dbReference type="SMART" id="SM00701"/>
    </source>
</evidence>
<dbReference type="Gene3D" id="3.40.80.10">
    <property type="entry name" value="Peptidoglycan recognition protein-like"/>
    <property type="match status" value="1"/>
</dbReference>
<dbReference type="Pfam" id="PF01510">
    <property type="entry name" value="Amidase_2"/>
    <property type="match status" value="1"/>
</dbReference>
<gene>
    <name evidence="4" type="ORF">K0O23_07460</name>
</gene>
<dbReference type="Proteomes" id="UP000813018">
    <property type="component" value="Unassembled WGS sequence"/>
</dbReference>
<protein>
    <submittedName>
        <fullName evidence="4">Peptidoglycan recognition protein family protein</fullName>
    </submittedName>
</protein>
<dbReference type="InterPro" id="IPR002502">
    <property type="entry name" value="Amidase_domain"/>
</dbReference>
<dbReference type="RefSeq" id="WP_219876775.1">
    <property type="nucleotide sequence ID" value="NZ_JBEPLK010000003.1"/>
</dbReference>
<dbReference type="InterPro" id="IPR036505">
    <property type="entry name" value="Amidase/PGRP_sf"/>
</dbReference>
<evidence type="ECO:0000313" key="4">
    <source>
        <dbReference type="EMBL" id="MBW7466901.1"/>
    </source>
</evidence>
<feature type="domain" description="Peptidoglycan recognition protein family" evidence="3">
    <location>
        <begin position="34"/>
        <end position="180"/>
    </location>
</feature>
<sequence length="206" mass="23044">MKITLIMILVAGLLLNCQQPVTSSRPVPESINYLSRDAWSANPPVLPMRSHTLRRLTIHHTGTPQAPGRKLEDKMRALQKFSQEESPLADGRIKKPWADIPYHLYVDVRGEVAEGRDLNFAGDSNTGYDPAGHLLVVVEGNFEKEQITPEQMQTLEILLPALAKRHNIAADSLGGHKDFAQTSCPGNTLYLQLNHFQKLIEGKHKR</sequence>
<evidence type="ECO:0000256" key="1">
    <source>
        <dbReference type="ARBA" id="ARBA00007553"/>
    </source>
</evidence>
<comment type="similarity">
    <text evidence="1">Belongs to the N-acetylmuramoyl-L-alanine amidase 2 family.</text>
</comment>
<dbReference type="SUPFAM" id="SSF55846">
    <property type="entry name" value="N-acetylmuramoyl-L-alanine amidase-like"/>
    <property type="match status" value="1"/>
</dbReference>
<dbReference type="PANTHER" id="PTHR11022:SF41">
    <property type="entry name" value="PEPTIDOGLYCAN-RECOGNITION PROTEIN LC-RELATED"/>
    <property type="match status" value="1"/>
</dbReference>
<dbReference type="EMBL" id="JAHYXK010000004">
    <property type="protein sequence ID" value="MBW7466901.1"/>
    <property type="molecule type" value="Genomic_DNA"/>
</dbReference>
<proteinExistence type="inferred from homology"/>
<dbReference type="InterPro" id="IPR006619">
    <property type="entry name" value="PGRP_domain_met/bac"/>
</dbReference>
<evidence type="ECO:0000259" key="2">
    <source>
        <dbReference type="SMART" id="SM00644"/>
    </source>
</evidence>
<accession>A0ABS7CSS9</accession>
<dbReference type="SMART" id="SM00644">
    <property type="entry name" value="Ami_2"/>
    <property type="match status" value="1"/>
</dbReference>
<dbReference type="CDD" id="cd06583">
    <property type="entry name" value="PGRP"/>
    <property type="match status" value="1"/>
</dbReference>
<dbReference type="InterPro" id="IPR015510">
    <property type="entry name" value="PGRP"/>
</dbReference>
<name>A0ABS7CSS9_9BACT</name>
<organism evidence="4 5">
    <name type="scientific">Pontibacter aydingkolensis</name>
    <dbReference type="NCBI Taxonomy" id="1911536"/>
    <lineage>
        <taxon>Bacteria</taxon>
        <taxon>Pseudomonadati</taxon>
        <taxon>Bacteroidota</taxon>
        <taxon>Cytophagia</taxon>
        <taxon>Cytophagales</taxon>
        <taxon>Hymenobacteraceae</taxon>
        <taxon>Pontibacter</taxon>
    </lineage>
</organism>
<feature type="domain" description="N-acetylmuramoyl-L-alanine amidase" evidence="2">
    <location>
        <begin position="41"/>
        <end position="186"/>
    </location>
</feature>
<dbReference type="PANTHER" id="PTHR11022">
    <property type="entry name" value="PEPTIDOGLYCAN RECOGNITION PROTEIN"/>
    <property type="match status" value="1"/>
</dbReference>